<evidence type="ECO:0000256" key="6">
    <source>
        <dbReference type="ARBA" id="ARBA00022618"/>
    </source>
</evidence>
<dbReference type="FunFam" id="2.130.10.10:FF:000063">
    <property type="entry name" value="SEH1 like nucleoporin"/>
    <property type="match status" value="1"/>
</dbReference>
<organism evidence="14 15">
    <name type="scientific">Amphibalanus amphitrite</name>
    <name type="common">Striped barnacle</name>
    <name type="synonym">Balanus amphitrite</name>
    <dbReference type="NCBI Taxonomy" id="1232801"/>
    <lineage>
        <taxon>Eukaryota</taxon>
        <taxon>Metazoa</taxon>
        <taxon>Ecdysozoa</taxon>
        <taxon>Arthropoda</taxon>
        <taxon>Crustacea</taxon>
        <taxon>Multicrustacea</taxon>
        <taxon>Cirripedia</taxon>
        <taxon>Thoracica</taxon>
        <taxon>Thoracicalcarea</taxon>
        <taxon>Balanomorpha</taxon>
        <taxon>Balanoidea</taxon>
        <taxon>Balanidae</taxon>
        <taxon>Amphibalaninae</taxon>
        <taxon>Amphibalanus</taxon>
    </lineage>
</organism>
<keyword evidence="12" id="KW-0131">Cell cycle</keyword>
<evidence type="ECO:0000256" key="10">
    <source>
        <dbReference type="ARBA" id="ARBA00023228"/>
    </source>
</evidence>
<dbReference type="PROSITE" id="PS50294">
    <property type="entry name" value="WD_REPEATS_REGION"/>
    <property type="match status" value="2"/>
</dbReference>
<sequence length="363" mass="40006">MSTSKHRNFESGHHDLINDVAFDFYGRRLATCSSDHTVKVWDQNEQDQWQCTCSWRAHSGAVWKVTWAHPEFGQVLATCSFDRTAAVWEEIVSDASSDHHQTTWIRRAPLVDSRTSVSDVRFSPRYMGLQLATVSADGVIRIYEAMDVMNLSTWSLEHELNMRCAGSCISWSPAPSFLSQLLAAGSEEPPNATNPHTGGAKVLVFEYSKSARKWSKVQNLTAITDKVHDIAFAPNMGRSFHVLGIASSAVQIVALTPPADGSGPLEVRELARLEDHRSVVWRVAWSITGTILGSSGDDGCVRLWKANYLNHWKCVCKLLADSGSTAGREGEKSAAGSVSATALSTAKYYKMGTIKHPNEVAWH</sequence>
<dbReference type="EMBL" id="VIIS01000104">
    <property type="protein sequence ID" value="KAF0313201.1"/>
    <property type="molecule type" value="Genomic_DNA"/>
</dbReference>
<comment type="subcellular location">
    <subcellularLocation>
        <location evidence="2">Lysosome</location>
    </subcellularLocation>
    <subcellularLocation>
        <location evidence="1">Nucleus envelope</location>
    </subcellularLocation>
</comment>
<keyword evidence="15" id="KW-1185">Reference proteome</keyword>
<dbReference type="Proteomes" id="UP000440578">
    <property type="component" value="Unassembled WGS sequence"/>
</dbReference>
<evidence type="ECO:0000256" key="9">
    <source>
        <dbReference type="ARBA" id="ARBA00022927"/>
    </source>
</evidence>
<dbReference type="GO" id="GO:0034198">
    <property type="term" value="P:cellular response to amino acid starvation"/>
    <property type="evidence" value="ECO:0007669"/>
    <property type="project" value="TreeGrafter"/>
</dbReference>
<evidence type="ECO:0000256" key="13">
    <source>
        <dbReference type="PROSITE-ProRule" id="PRU00221"/>
    </source>
</evidence>
<name>A0A6A4XF55_AMPAM</name>
<dbReference type="Pfam" id="PF00400">
    <property type="entry name" value="WD40"/>
    <property type="match status" value="3"/>
</dbReference>
<keyword evidence="9" id="KW-0653">Protein transport</keyword>
<reference evidence="14 15" key="1">
    <citation type="submission" date="2019-07" db="EMBL/GenBank/DDBJ databases">
        <title>Draft genome assembly of a fouling barnacle, Amphibalanus amphitrite (Darwin, 1854): The first reference genome for Thecostraca.</title>
        <authorList>
            <person name="Kim W."/>
        </authorList>
    </citation>
    <scope>NUCLEOTIDE SEQUENCE [LARGE SCALE GENOMIC DNA]</scope>
    <source>
        <strain evidence="14">SNU_AA5</strain>
        <tissue evidence="14">Soma without cirri and trophi</tissue>
    </source>
</reference>
<keyword evidence="6" id="KW-0132">Cell division</keyword>
<evidence type="ECO:0000256" key="2">
    <source>
        <dbReference type="ARBA" id="ARBA00004371"/>
    </source>
</evidence>
<dbReference type="PANTHER" id="PTHR11024">
    <property type="entry name" value="NUCLEAR PORE COMPLEX PROTEIN SEC13 / SEH1 FAMILY MEMBER"/>
    <property type="match status" value="1"/>
</dbReference>
<comment type="caution">
    <text evidence="14">The sequence shown here is derived from an EMBL/GenBank/DDBJ whole genome shotgun (WGS) entry which is preliminary data.</text>
</comment>
<dbReference type="InterPro" id="IPR001680">
    <property type="entry name" value="WD40_rpt"/>
</dbReference>
<keyword evidence="11" id="KW-0539">Nucleus</keyword>
<evidence type="ECO:0000256" key="1">
    <source>
        <dbReference type="ARBA" id="ARBA00004259"/>
    </source>
</evidence>
<evidence type="ECO:0000256" key="3">
    <source>
        <dbReference type="ARBA" id="ARBA00010102"/>
    </source>
</evidence>
<gene>
    <name evidence="14" type="primary">SEH1L</name>
    <name evidence="14" type="ORF">FJT64_016195</name>
</gene>
<dbReference type="GO" id="GO:0031080">
    <property type="term" value="C:nuclear pore outer ring"/>
    <property type="evidence" value="ECO:0007669"/>
    <property type="project" value="TreeGrafter"/>
</dbReference>
<proteinExistence type="inferred from homology"/>
<evidence type="ECO:0000256" key="8">
    <source>
        <dbReference type="ARBA" id="ARBA00022776"/>
    </source>
</evidence>
<dbReference type="InterPro" id="IPR015943">
    <property type="entry name" value="WD40/YVTN_repeat-like_dom_sf"/>
</dbReference>
<comment type="similarity">
    <text evidence="3">Belongs to the WD repeat SEC13 family.</text>
</comment>
<keyword evidence="8" id="KW-0498">Mitosis</keyword>
<dbReference type="InterPro" id="IPR037363">
    <property type="entry name" value="Sec13/Seh1_fam"/>
</dbReference>
<dbReference type="PRINTS" id="PR00320">
    <property type="entry name" value="GPROTEINBRPT"/>
</dbReference>
<feature type="repeat" description="WD" evidence="13">
    <location>
        <begin position="10"/>
        <end position="42"/>
    </location>
</feature>
<keyword evidence="4" id="KW-0813">Transport</keyword>
<evidence type="ECO:0000313" key="14">
    <source>
        <dbReference type="EMBL" id="KAF0313201.1"/>
    </source>
</evidence>
<evidence type="ECO:0000256" key="7">
    <source>
        <dbReference type="ARBA" id="ARBA00022737"/>
    </source>
</evidence>
<dbReference type="GO" id="GO:0005198">
    <property type="term" value="F:structural molecule activity"/>
    <property type="evidence" value="ECO:0007669"/>
    <property type="project" value="InterPro"/>
</dbReference>
<evidence type="ECO:0000256" key="11">
    <source>
        <dbReference type="ARBA" id="ARBA00023242"/>
    </source>
</evidence>
<evidence type="ECO:0000256" key="4">
    <source>
        <dbReference type="ARBA" id="ARBA00022448"/>
    </source>
</evidence>
<feature type="repeat" description="WD" evidence="13">
    <location>
        <begin position="273"/>
        <end position="305"/>
    </location>
</feature>
<keyword evidence="5 13" id="KW-0853">WD repeat</keyword>
<protein>
    <submittedName>
        <fullName evidence="14">Nucleoporin SEH1</fullName>
    </submittedName>
</protein>
<dbReference type="InterPro" id="IPR036322">
    <property type="entry name" value="WD40_repeat_dom_sf"/>
</dbReference>
<dbReference type="InterPro" id="IPR020472">
    <property type="entry name" value="WD40_PAC1"/>
</dbReference>
<dbReference type="GO" id="GO:0005764">
    <property type="term" value="C:lysosome"/>
    <property type="evidence" value="ECO:0007669"/>
    <property type="project" value="UniProtKB-SubCell"/>
</dbReference>
<accession>A0A6A4XF55</accession>
<dbReference type="SMART" id="SM00320">
    <property type="entry name" value="WD40"/>
    <property type="match status" value="4"/>
</dbReference>
<dbReference type="Gene3D" id="2.130.10.10">
    <property type="entry name" value="YVTN repeat-like/Quinoprotein amine dehydrogenase"/>
    <property type="match status" value="1"/>
</dbReference>
<dbReference type="PROSITE" id="PS50082">
    <property type="entry name" value="WD_REPEATS_2"/>
    <property type="match status" value="2"/>
</dbReference>
<evidence type="ECO:0000313" key="15">
    <source>
        <dbReference type="Proteomes" id="UP000440578"/>
    </source>
</evidence>
<dbReference type="GO" id="GO:1904263">
    <property type="term" value="P:positive regulation of TORC1 signaling"/>
    <property type="evidence" value="ECO:0007669"/>
    <property type="project" value="TreeGrafter"/>
</dbReference>
<evidence type="ECO:0000256" key="5">
    <source>
        <dbReference type="ARBA" id="ARBA00022574"/>
    </source>
</evidence>
<dbReference type="OrthoDB" id="364224at2759"/>
<dbReference type="SUPFAM" id="SSF50978">
    <property type="entry name" value="WD40 repeat-like"/>
    <property type="match status" value="1"/>
</dbReference>
<keyword evidence="7" id="KW-0677">Repeat</keyword>
<evidence type="ECO:0000256" key="12">
    <source>
        <dbReference type="ARBA" id="ARBA00023306"/>
    </source>
</evidence>
<dbReference type="GO" id="GO:0051301">
    <property type="term" value="P:cell division"/>
    <property type="evidence" value="ECO:0007669"/>
    <property type="project" value="UniProtKB-KW"/>
</dbReference>
<dbReference type="GO" id="GO:0035859">
    <property type="term" value="C:Seh1-associated complex"/>
    <property type="evidence" value="ECO:0007669"/>
    <property type="project" value="TreeGrafter"/>
</dbReference>
<dbReference type="PANTHER" id="PTHR11024:SF3">
    <property type="entry name" value="NUCLEOPORIN SEH1"/>
    <property type="match status" value="1"/>
</dbReference>
<keyword evidence="10" id="KW-0458">Lysosome</keyword>
<dbReference type="GO" id="GO:0015031">
    <property type="term" value="P:protein transport"/>
    <property type="evidence" value="ECO:0007669"/>
    <property type="project" value="UniProtKB-KW"/>
</dbReference>
<dbReference type="AlphaFoldDB" id="A0A6A4XF55"/>